<keyword evidence="9 12" id="KW-1133">Transmembrane helix</keyword>
<feature type="transmembrane region" description="Helical" evidence="12">
    <location>
        <begin position="84"/>
        <end position="110"/>
    </location>
</feature>
<evidence type="ECO:0000256" key="11">
    <source>
        <dbReference type="ARBA" id="ARBA00023136"/>
    </source>
</evidence>
<evidence type="ECO:0000256" key="2">
    <source>
        <dbReference type="ARBA" id="ARBA00004141"/>
    </source>
</evidence>
<keyword evidence="10" id="KW-0482">Metalloprotease</keyword>
<dbReference type="InterPro" id="IPR008915">
    <property type="entry name" value="Peptidase_M50"/>
</dbReference>
<sequence>MKRITEVFNKVSIHPLFWLVVGIGILTGRFLEVIILFTIVFIHEMGHAVTASYFRWRIKKIELLPFGGVAEVDEYGNRPLKEELLVIISGPIQHLWLFGLFYCLFTFGLIDESTYHLCLKHNMSIFLFNLLPIWPLDGGKLVFLSMSLKFPFSLAHRYTLLSSLSMTCLFVLLSIFLFPFHLNLWIVIAFVLFTHYVEWKQRKFAHIRFLLERYYGKNREITKLKPIVVNKSDQLIDIFAHFCRGCKHQIILKINEREQKTFDENELLHAYFSEKKVNSTIGEILSY</sequence>
<dbReference type="PANTHER" id="PTHR39188:SF3">
    <property type="entry name" value="STAGE IV SPORULATION PROTEIN FB"/>
    <property type="match status" value="1"/>
</dbReference>
<evidence type="ECO:0000256" key="1">
    <source>
        <dbReference type="ARBA" id="ARBA00001947"/>
    </source>
</evidence>
<dbReference type="EMBL" id="JABTTE010000001">
    <property type="protein sequence ID" value="NSL50144.1"/>
    <property type="molecule type" value="Genomic_DNA"/>
</dbReference>
<evidence type="ECO:0000259" key="13">
    <source>
        <dbReference type="Pfam" id="PF02163"/>
    </source>
</evidence>
<evidence type="ECO:0000256" key="12">
    <source>
        <dbReference type="SAM" id="Phobius"/>
    </source>
</evidence>
<evidence type="ECO:0000256" key="4">
    <source>
        <dbReference type="ARBA" id="ARBA00022670"/>
    </source>
</evidence>
<evidence type="ECO:0000256" key="9">
    <source>
        <dbReference type="ARBA" id="ARBA00022989"/>
    </source>
</evidence>
<organism evidence="14 15">
    <name type="scientific">Calidifontibacillus erzurumensis</name>
    <dbReference type="NCBI Taxonomy" id="2741433"/>
    <lineage>
        <taxon>Bacteria</taxon>
        <taxon>Bacillati</taxon>
        <taxon>Bacillota</taxon>
        <taxon>Bacilli</taxon>
        <taxon>Bacillales</taxon>
        <taxon>Bacillaceae</taxon>
        <taxon>Calidifontibacillus/Schinkia group</taxon>
        <taxon>Calidifontibacillus</taxon>
    </lineage>
</organism>
<keyword evidence="8" id="KW-0862">Zinc</keyword>
<comment type="similarity">
    <text evidence="3">Belongs to the peptidase M50B family.</text>
</comment>
<dbReference type="GO" id="GO:0006508">
    <property type="term" value="P:proteolysis"/>
    <property type="evidence" value="ECO:0007669"/>
    <property type="project" value="UniProtKB-KW"/>
</dbReference>
<reference evidence="14" key="1">
    <citation type="submission" date="2020-06" db="EMBL/GenBank/DDBJ databases">
        <title>A novel thermopfilic bacterium from Erzurum, Turkey.</title>
        <authorList>
            <person name="Adiguzel A."/>
            <person name="Ay H."/>
            <person name="Baltaci M.O."/>
        </authorList>
    </citation>
    <scope>NUCLEOTIDE SEQUENCE</scope>
    <source>
        <strain evidence="14">P2</strain>
    </source>
</reference>
<evidence type="ECO:0000256" key="8">
    <source>
        <dbReference type="ARBA" id="ARBA00022833"/>
    </source>
</evidence>
<keyword evidence="11 12" id="KW-0472">Membrane</keyword>
<comment type="cofactor">
    <cofactor evidence="1">
        <name>Zn(2+)</name>
        <dbReference type="ChEBI" id="CHEBI:29105"/>
    </cofactor>
</comment>
<evidence type="ECO:0000256" key="6">
    <source>
        <dbReference type="ARBA" id="ARBA00022723"/>
    </source>
</evidence>
<gene>
    <name evidence="14" type="ORF">HR057_00010</name>
</gene>
<accession>A0A8J8GAT2</accession>
<keyword evidence="7" id="KW-0378">Hydrolase</keyword>
<proteinExistence type="inferred from homology"/>
<evidence type="ECO:0000256" key="7">
    <source>
        <dbReference type="ARBA" id="ARBA00022801"/>
    </source>
</evidence>
<protein>
    <submittedName>
        <fullName evidence="14">Site-2 protease family protein</fullName>
    </submittedName>
</protein>
<comment type="caution">
    <text evidence="14">The sequence shown here is derived from an EMBL/GenBank/DDBJ whole genome shotgun (WGS) entry which is preliminary data.</text>
</comment>
<dbReference type="GO" id="GO:0008237">
    <property type="term" value="F:metallopeptidase activity"/>
    <property type="evidence" value="ECO:0007669"/>
    <property type="project" value="UniProtKB-KW"/>
</dbReference>
<dbReference type="PANTHER" id="PTHR39188">
    <property type="entry name" value="MEMBRANE-ASSOCIATED ZINC METALLOPROTEASE M50B"/>
    <property type="match status" value="1"/>
</dbReference>
<dbReference type="GO" id="GO:0016020">
    <property type="term" value="C:membrane"/>
    <property type="evidence" value="ECO:0007669"/>
    <property type="project" value="UniProtKB-SubCell"/>
</dbReference>
<evidence type="ECO:0000256" key="10">
    <source>
        <dbReference type="ARBA" id="ARBA00023049"/>
    </source>
</evidence>
<feature type="transmembrane region" description="Helical" evidence="12">
    <location>
        <begin position="125"/>
        <end position="146"/>
    </location>
</feature>
<dbReference type="Pfam" id="PF02163">
    <property type="entry name" value="Peptidase_M50"/>
    <property type="match status" value="1"/>
</dbReference>
<dbReference type="GO" id="GO:0046872">
    <property type="term" value="F:metal ion binding"/>
    <property type="evidence" value="ECO:0007669"/>
    <property type="project" value="UniProtKB-KW"/>
</dbReference>
<feature type="domain" description="Peptidase M50" evidence="13">
    <location>
        <begin position="33"/>
        <end position="106"/>
    </location>
</feature>
<evidence type="ECO:0000256" key="3">
    <source>
        <dbReference type="ARBA" id="ARBA00007931"/>
    </source>
</evidence>
<evidence type="ECO:0000313" key="14">
    <source>
        <dbReference type="EMBL" id="NSL50144.1"/>
    </source>
</evidence>
<dbReference type="RefSeq" id="WP_173729354.1">
    <property type="nucleotide sequence ID" value="NZ_JABTTE010000001.1"/>
</dbReference>
<dbReference type="CDD" id="cd06161">
    <property type="entry name" value="S2P-M50_SpoIVFB"/>
    <property type="match status" value="1"/>
</dbReference>
<feature type="transmembrane region" description="Helical" evidence="12">
    <location>
        <begin position="182"/>
        <end position="199"/>
    </location>
</feature>
<evidence type="ECO:0000256" key="5">
    <source>
        <dbReference type="ARBA" id="ARBA00022692"/>
    </source>
</evidence>
<name>A0A8J8GAT2_9BACI</name>
<keyword evidence="6" id="KW-0479">Metal-binding</keyword>
<keyword evidence="15" id="KW-1185">Reference proteome</keyword>
<dbReference type="Proteomes" id="UP000625804">
    <property type="component" value="Unassembled WGS sequence"/>
</dbReference>
<keyword evidence="4 14" id="KW-0645">Protease</keyword>
<dbReference type="AlphaFoldDB" id="A0A8J8GAT2"/>
<comment type="subcellular location">
    <subcellularLocation>
        <location evidence="2">Membrane</location>
        <topology evidence="2">Multi-pass membrane protein</topology>
    </subcellularLocation>
</comment>
<evidence type="ECO:0000313" key="15">
    <source>
        <dbReference type="Proteomes" id="UP000625804"/>
    </source>
</evidence>
<keyword evidence="5 12" id="KW-0812">Transmembrane</keyword>